<dbReference type="Pfam" id="PF15644">
    <property type="entry name" value="Gln_amidase"/>
    <property type="match status" value="1"/>
</dbReference>
<reference evidence="5" key="1">
    <citation type="journal article" date="2019" name="Int. J. Syst. Evol. Microbiol.">
        <title>The Global Catalogue of Microorganisms (GCM) 10K type strain sequencing project: providing services to taxonomists for standard genome sequencing and annotation.</title>
        <authorList>
            <consortium name="The Broad Institute Genomics Platform"/>
            <consortium name="The Broad Institute Genome Sequencing Center for Infectious Disease"/>
            <person name="Wu L."/>
            <person name="Ma J."/>
        </authorList>
    </citation>
    <scope>NUCLEOTIDE SEQUENCE [LARGE SCALE GENOMIC DNA]</scope>
    <source>
        <strain evidence="5">JCM 9458</strain>
    </source>
</reference>
<dbReference type="EMBL" id="BAAAYN010000017">
    <property type="protein sequence ID" value="GAA3386871.1"/>
    <property type="molecule type" value="Genomic_DNA"/>
</dbReference>
<keyword evidence="5" id="KW-1185">Reference proteome</keyword>
<gene>
    <name evidence="4" type="ORF">GCM10020369_27200</name>
</gene>
<evidence type="ECO:0000256" key="2">
    <source>
        <dbReference type="SAM" id="MobiDB-lite"/>
    </source>
</evidence>
<evidence type="ECO:0000256" key="1">
    <source>
        <dbReference type="SAM" id="Coils"/>
    </source>
</evidence>
<feature type="compositionally biased region" description="Low complexity" evidence="2">
    <location>
        <begin position="869"/>
        <end position="880"/>
    </location>
</feature>
<feature type="compositionally biased region" description="Low complexity" evidence="2">
    <location>
        <begin position="288"/>
        <end position="303"/>
    </location>
</feature>
<feature type="region of interest" description="Disordered" evidence="2">
    <location>
        <begin position="930"/>
        <end position="962"/>
    </location>
</feature>
<feature type="compositionally biased region" description="Pro residues" evidence="2">
    <location>
        <begin position="881"/>
        <end position="908"/>
    </location>
</feature>
<organism evidence="4 5">
    <name type="scientific">Cryptosporangium minutisporangium</name>
    <dbReference type="NCBI Taxonomy" id="113569"/>
    <lineage>
        <taxon>Bacteria</taxon>
        <taxon>Bacillati</taxon>
        <taxon>Actinomycetota</taxon>
        <taxon>Actinomycetes</taxon>
        <taxon>Cryptosporangiales</taxon>
        <taxon>Cryptosporangiaceae</taxon>
        <taxon>Cryptosporangium</taxon>
    </lineage>
</organism>
<dbReference type="Proteomes" id="UP001501676">
    <property type="component" value="Unassembled WGS sequence"/>
</dbReference>
<protein>
    <recommendedName>
        <fullName evidence="3">Tox-PL domain-containing protein</fullName>
    </recommendedName>
</protein>
<feature type="region of interest" description="Disordered" evidence="2">
    <location>
        <begin position="869"/>
        <end position="917"/>
    </location>
</feature>
<feature type="compositionally biased region" description="Basic and acidic residues" evidence="2">
    <location>
        <begin position="128"/>
        <end position="139"/>
    </location>
</feature>
<name>A0ABP6SWW6_9ACTN</name>
<evidence type="ECO:0000313" key="4">
    <source>
        <dbReference type="EMBL" id="GAA3386871.1"/>
    </source>
</evidence>
<sequence length="962" mass="102607">MRFRTSRWPDGAADAAYRVPVESSGLALHGLPEPSRTATGANGGAGRHSAPIDEPTNDAVPGDGPAPDPDLERLGPPDDDPDATRWSAGPALPASTSKSSTSDGPASPTDVPQALLRGPQLELVRGAQDGRPERSRWTRSEFLLAADPDVEAGPPTLQNMPALPDASERMNADRRRRFVDEPTQPYQMPDPADFEPGPTPPELLTPPEFVSAPADAEPASTSDARQPDPLEPASASDVRQLDPPKPVAASDPPKTTPVDDVPLALAFSVDADEMPAAVSPAPTVTEETAPAPVSPAPTATQPATPTPISPAPADVQPTPQPVAERRPDELLALPDVAMEPADRDPAGPFGGARDYRQAVADRLPRAIRLLMPPPVAPPDALHRTQAIESGRRRSDVELQVQAHRAGREALAAEARTAELSRQAALARDQAYEARATWQWTAHRRATLAEELQQITAEANTVADEQRRLSEQARGAMRDVAAWDAWIGQLREESARLTVDDQSADAEAALARAEQGQRQVEQLRDWLDRAEQRFRQLAAHLDGLAGERDKRVNESVELAARQQLLVDRYQRLGTEAQRMDREAAVCAAEATGLRLEGRERLIDLVGLRPEMCRWVNGAAVALVREGGRHGAGRYEIPAGYRRPLQSEHAALEQVLPRTEDGAFEAAPEPTPAWLARLNGVGPYADNSRAQNCVDATLAFYDVYLRGRPRVAVPRIVDAHRSGTTRLPLRGEPTGRRRLEDALGGNLQLLFRQAEQVQSRLETYQVHAAFDTVTDQLRQAGHGAFAVLVTGWQDGDARTTAAVNHRGAVRWVDPQLGTVSDVPPPTEWVRTLEVVIVDGAARPVPLPGMPLSPWTTRTASTAYATAVTEPAPANLSPPAAAAGPPPTTALPLPAADPTPAAPAALPPAGPTPASAGSSVAAATTVLPVIPDELLAGHPVSPATSEPPAQRESPEVPTRPTGAAR</sequence>
<comment type="caution">
    <text evidence="4">The sequence shown here is derived from an EMBL/GenBank/DDBJ whole genome shotgun (WGS) entry which is preliminary data.</text>
</comment>
<feature type="region of interest" description="Disordered" evidence="2">
    <location>
        <begin position="333"/>
        <end position="352"/>
    </location>
</feature>
<keyword evidence="1" id="KW-0175">Coiled coil</keyword>
<feature type="compositionally biased region" description="Low complexity" evidence="2">
    <location>
        <begin position="251"/>
        <end position="262"/>
    </location>
</feature>
<accession>A0ABP6SWW6</accession>
<feature type="coiled-coil region" evidence="1">
    <location>
        <begin position="512"/>
        <end position="546"/>
    </location>
</feature>
<feature type="compositionally biased region" description="Polar residues" evidence="2">
    <location>
        <begin position="94"/>
        <end position="104"/>
    </location>
</feature>
<feature type="region of interest" description="Disordered" evidence="2">
    <location>
        <begin position="26"/>
        <end position="321"/>
    </location>
</feature>
<evidence type="ECO:0000259" key="3">
    <source>
        <dbReference type="Pfam" id="PF15644"/>
    </source>
</evidence>
<feature type="domain" description="Tox-PL" evidence="3">
    <location>
        <begin position="689"/>
        <end position="815"/>
    </location>
</feature>
<dbReference type="InterPro" id="IPR028908">
    <property type="entry name" value="Tox-PL_dom"/>
</dbReference>
<proteinExistence type="predicted"/>
<feature type="coiled-coil region" evidence="1">
    <location>
        <begin position="444"/>
        <end position="471"/>
    </location>
</feature>
<evidence type="ECO:0000313" key="5">
    <source>
        <dbReference type="Proteomes" id="UP001501676"/>
    </source>
</evidence>